<feature type="compositionally biased region" description="Polar residues" evidence="1">
    <location>
        <begin position="358"/>
        <end position="378"/>
    </location>
</feature>
<feature type="transmembrane region" description="Helical" evidence="2">
    <location>
        <begin position="118"/>
        <end position="139"/>
    </location>
</feature>
<accession>A0ABR3TQ09</accession>
<name>A0ABR3TQ09_9PEZI</name>
<organism evidence="3 4">
    <name type="scientific">Diplodia intermedia</name>
    <dbReference type="NCBI Taxonomy" id="856260"/>
    <lineage>
        <taxon>Eukaryota</taxon>
        <taxon>Fungi</taxon>
        <taxon>Dikarya</taxon>
        <taxon>Ascomycota</taxon>
        <taxon>Pezizomycotina</taxon>
        <taxon>Dothideomycetes</taxon>
        <taxon>Dothideomycetes incertae sedis</taxon>
        <taxon>Botryosphaeriales</taxon>
        <taxon>Botryosphaeriaceae</taxon>
        <taxon>Diplodia</taxon>
    </lineage>
</organism>
<dbReference type="EMBL" id="JAKEKT020000036">
    <property type="protein sequence ID" value="KAL1641911.1"/>
    <property type="molecule type" value="Genomic_DNA"/>
</dbReference>
<feature type="transmembrane region" description="Helical" evidence="2">
    <location>
        <begin position="218"/>
        <end position="244"/>
    </location>
</feature>
<reference evidence="3 4" key="1">
    <citation type="journal article" date="2023" name="Plant Dis.">
        <title>First Report of Diplodia intermedia Causing Canker and Dieback Diseases on Apple Trees in Canada.</title>
        <authorList>
            <person name="Ellouze W."/>
            <person name="Ilyukhin E."/>
            <person name="Sulman M."/>
            <person name="Ali S."/>
        </authorList>
    </citation>
    <scope>NUCLEOTIDE SEQUENCE [LARGE SCALE GENOMIC DNA]</scope>
    <source>
        <strain evidence="3 4">M45-28</strain>
    </source>
</reference>
<feature type="region of interest" description="Disordered" evidence="1">
    <location>
        <begin position="1"/>
        <end position="23"/>
    </location>
</feature>
<evidence type="ECO:0000313" key="3">
    <source>
        <dbReference type="EMBL" id="KAL1641911.1"/>
    </source>
</evidence>
<keyword evidence="4" id="KW-1185">Reference proteome</keyword>
<evidence type="ECO:0000256" key="2">
    <source>
        <dbReference type="SAM" id="Phobius"/>
    </source>
</evidence>
<feature type="transmembrane region" description="Helical" evidence="2">
    <location>
        <begin position="264"/>
        <end position="287"/>
    </location>
</feature>
<protein>
    <submittedName>
        <fullName evidence="3">Uncharacterized protein</fullName>
    </submittedName>
</protein>
<feature type="region of interest" description="Disordered" evidence="1">
    <location>
        <begin position="342"/>
        <end position="378"/>
    </location>
</feature>
<keyword evidence="2" id="KW-0812">Transmembrane</keyword>
<gene>
    <name evidence="3" type="ORF">SLS58_005747</name>
</gene>
<evidence type="ECO:0000313" key="4">
    <source>
        <dbReference type="Proteomes" id="UP001521184"/>
    </source>
</evidence>
<sequence length="378" mass="43337">MSSHTVDMPDSPPSPTEKKSGPLESIKKYTVRPVLSNFRDVQSACGSTPAPFLCPIWSDAVDVLRHIEDNILPSNGEKAIQIKDQFLKDCSMLAVAAAIVAQVAITSLSMQYLDEVRWTAKASLIISLLTAVLSVFFSCRVQQKMTNLLTGKEVKDFLSKQLDKKEFHKIEKVTKQYEKLRKREDENLKEEERNASMPELKKLLDDLDDRARYYQVSLVAAMMIKVPGLLLNASISTLLIGFGIYLKDMSVYDPDRPLSGTHSLYIFVIYVVFLGCGSFLYIIPWCIKRYENINARHWDDLKNKETTVKMWRKEVLRERQKRAIDEPLKEAQKLAKEIKEDYRERKKKAKDERIVQRMRNSLENSGMESGSEDTSSLN</sequence>
<proteinExistence type="predicted"/>
<keyword evidence="2" id="KW-0472">Membrane</keyword>
<feature type="transmembrane region" description="Helical" evidence="2">
    <location>
        <begin position="92"/>
        <end position="112"/>
    </location>
</feature>
<evidence type="ECO:0000256" key="1">
    <source>
        <dbReference type="SAM" id="MobiDB-lite"/>
    </source>
</evidence>
<comment type="caution">
    <text evidence="3">The sequence shown here is derived from an EMBL/GenBank/DDBJ whole genome shotgun (WGS) entry which is preliminary data.</text>
</comment>
<keyword evidence="2" id="KW-1133">Transmembrane helix</keyword>
<dbReference type="Proteomes" id="UP001521184">
    <property type="component" value="Unassembled WGS sequence"/>
</dbReference>
<feature type="compositionally biased region" description="Basic and acidic residues" evidence="1">
    <location>
        <begin position="342"/>
        <end position="355"/>
    </location>
</feature>